<accession>A0A3B1BL52</accession>
<dbReference type="GO" id="GO:0005886">
    <property type="term" value="C:plasma membrane"/>
    <property type="evidence" value="ECO:0007669"/>
    <property type="project" value="TreeGrafter"/>
</dbReference>
<dbReference type="PANTHER" id="PTHR30028">
    <property type="entry name" value="UPF0014 INNER MEMBRANE PROTEIN YBBM-RELATED"/>
    <property type="match status" value="1"/>
</dbReference>
<organism evidence="7">
    <name type="scientific">hydrothermal vent metagenome</name>
    <dbReference type="NCBI Taxonomy" id="652676"/>
    <lineage>
        <taxon>unclassified sequences</taxon>
        <taxon>metagenomes</taxon>
        <taxon>ecological metagenomes</taxon>
    </lineage>
</organism>
<protein>
    <submittedName>
        <fullName evidence="7">Probable iron export permease protein FetB</fullName>
    </submittedName>
</protein>
<evidence type="ECO:0000256" key="1">
    <source>
        <dbReference type="ARBA" id="ARBA00004141"/>
    </source>
</evidence>
<sequence length="268" mass="29351">MSVIHLDMLDLGLAAILVLLLAALSLVMRLQLERQILISATRTTVQLLLVGLVLKSLFASSHLLWISLMAFVMLTVAGREVMQRQKRPFSGWWGYGLGSLSMFVSSFATAIFALLVVIGTDPWYLPQYSIPLLGMMLGNTMNGVALALDRLTSSAWQQRAVIETRLSLGQEWSEAIRDISRDSLRTGMLPIINAMAAAGIVSLPGMMTGQILSGTPPLEAVKYQIMIMFMIASGTGFATVIATWLGARRLFDGRQRLSLYRLSNSGVK</sequence>
<evidence type="ECO:0000256" key="5">
    <source>
        <dbReference type="ARBA" id="ARBA00023136"/>
    </source>
</evidence>
<comment type="subcellular location">
    <subcellularLocation>
        <location evidence="1">Membrane</location>
        <topology evidence="1">Multi-pass membrane protein</topology>
    </subcellularLocation>
</comment>
<keyword evidence="5 6" id="KW-0472">Membrane</keyword>
<dbReference type="PANTHER" id="PTHR30028:SF0">
    <property type="entry name" value="PROTEIN ALUMINUM SENSITIVE 3"/>
    <property type="match status" value="1"/>
</dbReference>
<dbReference type="InterPro" id="IPR005226">
    <property type="entry name" value="UPF0014_fam"/>
</dbReference>
<evidence type="ECO:0000256" key="6">
    <source>
        <dbReference type="SAM" id="Phobius"/>
    </source>
</evidence>
<dbReference type="Pfam" id="PF03649">
    <property type="entry name" value="UPF0014"/>
    <property type="match status" value="1"/>
</dbReference>
<feature type="transmembrane region" description="Helical" evidence="6">
    <location>
        <begin position="187"/>
        <end position="205"/>
    </location>
</feature>
<proteinExistence type="inferred from homology"/>
<evidence type="ECO:0000256" key="2">
    <source>
        <dbReference type="ARBA" id="ARBA00005268"/>
    </source>
</evidence>
<feature type="transmembrane region" description="Helical" evidence="6">
    <location>
        <begin position="45"/>
        <end position="71"/>
    </location>
</feature>
<evidence type="ECO:0000256" key="3">
    <source>
        <dbReference type="ARBA" id="ARBA00022692"/>
    </source>
</evidence>
<reference evidence="7" key="1">
    <citation type="submission" date="2018-06" db="EMBL/GenBank/DDBJ databases">
        <authorList>
            <person name="Zhirakovskaya E."/>
        </authorList>
    </citation>
    <scope>NUCLEOTIDE SEQUENCE</scope>
</reference>
<keyword evidence="3 6" id="KW-0812">Transmembrane</keyword>
<evidence type="ECO:0000256" key="4">
    <source>
        <dbReference type="ARBA" id="ARBA00022989"/>
    </source>
</evidence>
<feature type="transmembrane region" description="Helical" evidence="6">
    <location>
        <begin position="225"/>
        <end position="247"/>
    </location>
</feature>
<gene>
    <name evidence="7" type="ORF">MNBD_GAMMA24-2827</name>
</gene>
<dbReference type="EMBL" id="UOFZ01000020">
    <property type="protein sequence ID" value="VAX12168.1"/>
    <property type="molecule type" value="Genomic_DNA"/>
</dbReference>
<keyword evidence="4 6" id="KW-1133">Transmembrane helix</keyword>
<evidence type="ECO:0000313" key="7">
    <source>
        <dbReference type="EMBL" id="VAX12168.1"/>
    </source>
</evidence>
<name>A0A3B1BL52_9ZZZZ</name>
<feature type="transmembrane region" description="Helical" evidence="6">
    <location>
        <begin position="92"/>
        <end position="118"/>
    </location>
</feature>
<dbReference type="AlphaFoldDB" id="A0A3B1BL52"/>
<comment type="similarity">
    <text evidence="2">Belongs to the UPF0014 family.</text>
</comment>